<reference evidence="1" key="1">
    <citation type="journal article" date="2021" name="Front. Microbiol.">
        <title>Comprehensive Comparative Genomics and Phenotyping of Methylobacterium Species.</title>
        <authorList>
            <person name="Alessa O."/>
            <person name="Ogura Y."/>
            <person name="Fujitani Y."/>
            <person name="Takami H."/>
            <person name="Hayashi T."/>
            <person name="Sahin N."/>
            <person name="Tani A."/>
        </authorList>
    </citation>
    <scope>NUCLEOTIDE SEQUENCE</scope>
    <source>
        <strain evidence="1">KCTC 52305</strain>
    </source>
</reference>
<organism evidence="1 2">
    <name type="scientific">Methylobacterium crusticola</name>
    <dbReference type="NCBI Taxonomy" id="1697972"/>
    <lineage>
        <taxon>Bacteria</taxon>
        <taxon>Pseudomonadati</taxon>
        <taxon>Pseudomonadota</taxon>
        <taxon>Alphaproteobacteria</taxon>
        <taxon>Hyphomicrobiales</taxon>
        <taxon>Methylobacteriaceae</taxon>
        <taxon>Methylobacterium</taxon>
    </lineage>
</organism>
<sequence>MGLVRVELHPPGVTLQHRGPAPLASAMVTVPSTGQSDPNVLPTPASINPAGFTGSCVAFVTVLVDECRPVYAATGKTPNAAVEPRHLISLGGGGAPTTVIDVGANDRITFASPAS</sequence>
<reference evidence="1" key="2">
    <citation type="submission" date="2021-08" db="EMBL/GenBank/DDBJ databases">
        <authorList>
            <person name="Tani A."/>
            <person name="Ola A."/>
            <person name="Ogura Y."/>
            <person name="Katsura K."/>
            <person name="Hayashi T."/>
        </authorList>
    </citation>
    <scope>NUCLEOTIDE SEQUENCE</scope>
    <source>
        <strain evidence="1">KCTC 52305</strain>
    </source>
</reference>
<dbReference type="EMBL" id="BPQH01000019">
    <property type="protein sequence ID" value="GJD52482.1"/>
    <property type="molecule type" value="Genomic_DNA"/>
</dbReference>
<gene>
    <name evidence="1" type="ORF">OPKNFCMD_5248</name>
</gene>
<proteinExistence type="predicted"/>
<evidence type="ECO:0000313" key="1">
    <source>
        <dbReference type="EMBL" id="GJD52482.1"/>
    </source>
</evidence>
<name>A0ABQ4R498_9HYPH</name>
<dbReference type="RefSeq" id="WP_128564985.1">
    <property type="nucleotide sequence ID" value="NZ_BPQH01000019.1"/>
</dbReference>
<keyword evidence="2" id="KW-1185">Reference proteome</keyword>
<accession>A0ABQ4R498</accession>
<dbReference type="Proteomes" id="UP001055167">
    <property type="component" value="Unassembled WGS sequence"/>
</dbReference>
<protein>
    <submittedName>
        <fullName evidence="1">Uncharacterized protein</fullName>
    </submittedName>
</protein>
<comment type="caution">
    <text evidence="1">The sequence shown here is derived from an EMBL/GenBank/DDBJ whole genome shotgun (WGS) entry which is preliminary data.</text>
</comment>
<evidence type="ECO:0000313" key="2">
    <source>
        <dbReference type="Proteomes" id="UP001055167"/>
    </source>
</evidence>